<gene>
    <name evidence="2" type="ORF">Cgig2_027946</name>
</gene>
<accession>A0A9Q1GXW7</accession>
<dbReference type="Pfam" id="PF03101">
    <property type="entry name" value="FAR1"/>
    <property type="match status" value="1"/>
</dbReference>
<feature type="domain" description="FAR1" evidence="1">
    <location>
        <begin position="102"/>
        <end position="180"/>
    </location>
</feature>
<reference evidence="2" key="1">
    <citation type="submission" date="2022-04" db="EMBL/GenBank/DDBJ databases">
        <title>Carnegiea gigantea Genome sequencing and assembly v2.</title>
        <authorList>
            <person name="Copetti D."/>
            <person name="Sanderson M.J."/>
            <person name="Burquez A."/>
            <person name="Wojciechowski M.F."/>
        </authorList>
    </citation>
    <scope>NUCLEOTIDE SEQUENCE</scope>
    <source>
        <strain evidence="2">SGP5-SGP5p</strain>
        <tissue evidence="2">Aerial part</tissue>
    </source>
</reference>
<dbReference type="EMBL" id="JAKOGI010001150">
    <property type="protein sequence ID" value="KAJ8427396.1"/>
    <property type="molecule type" value="Genomic_DNA"/>
</dbReference>
<name>A0A9Q1GXW7_9CARY</name>
<evidence type="ECO:0000313" key="2">
    <source>
        <dbReference type="EMBL" id="KAJ8427396.1"/>
    </source>
</evidence>
<dbReference type="InterPro" id="IPR004330">
    <property type="entry name" value="FAR1_DNA_bnd_dom"/>
</dbReference>
<organism evidence="2 3">
    <name type="scientific">Carnegiea gigantea</name>
    <dbReference type="NCBI Taxonomy" id="171969"/>
    <lineage>
        <taxon>Eukaryota</taxon>
        <taxon>Viridiplantae</taxon>
        <taxon>Streptophyta</taxon>
        <taxon>Embryophyta</taxon>
        <taxon>Tracheophyta</taxon>
        <taxon>Spermatophyta</taxon>
        <taxon>Magnoliopsida</taxon>
        <taxon>eudicotyledons</taxon>
        <taxon>Gunneridae</taxon>
        <taxon>Pentapetalae</taxon>
        <taxon>Caryophyllales</taxon>
        <taxon>Cactineae</taxon>
        <taxon>Cactaceae</taxon>
        <taxon>Cactoideae</taxon>
        <taxon>Echinocereeae</taxon>
        <taxon>Carnegiea</taxon>
    </lineage>
</organism>
<protein>
    <recommendedName>
        <fullName evidence="1">FAR1 domain-containing protein</fullName>
    </recommendedName>
</protein>
<comment type="caution">
    <text evidence="2">The sequence shown here is derived from an EMBL/GenBank/DDBJ whole genome shotgun (WGS) entry which is preliminary data.</text>
</comment>
<keyword evidence="3" id="KW-1185">Reference proteome</keyword>
<dbReference type="Proteomes" id="UP001153076">
    <property type="component" value="Unassembled WGS sequence"/>
</dbReference>
<sequence>MHEISFRCSPCNIDTFAVVVPVTITAELEKWKPVLLTSMEGVDPIEIVDKTQCVEDIMHDLVSEEKKNEGSRSNFIKKRPDNLDENNMKNLIFKTPIEFEVFYFTCAKAVGFGVRRETPQINHHGIVTSSWFCCDRKGVRSEKDKNREDKRRKAGHETRHEIEKVLLKIQMKKWALMKFRDKEIPGKLRLTTAMIFHA</sequence>
<dbReference type="AlphaFoldDB" id="A0A9Q1GXW7"/>
<proteinExistence type="predicted"/>
<dbReference type="OrthoDB" id="1643882at2759"/>
<evidence type="ECO:0000259" key="1">
    <source>
        <dbReference type="Pfam" id="PF03101"/>
    </source>
</evidence>
<evidence type="ECO:0000313" key="3">
    <source>
        <dbReference type="Proteomes" id="UP001153076"/>
    </source>
</evidence>